<feature type="compositionally biased region" description="Low complexity" evidence="2">
    <location>
        <begin position="145"/>
        <end position="167"/>
    </location>
</feature>
<dbReference type="InterPro" id="IPR029184">
    <property type="entry name" value="Sas4_dom"/>
</dbReference>
<sequence length="606" mass="67646">MAVRPRQSALPPADSRPSRRRPRASSPASPPRSPPSPASPPSPHRSSPDLLDTTIDLDLHPTNASGRRRGVQPRRSQPRRPLVSRLETPRRGTLRTTTTATATNSTSGRKISSSTTYLSLHPSSRESPDPLDTISPATLPPTLGPTRAPTRPNAAAAAVAVSSSSPARWRTLHHYFSPAVDTKEDKKEQIERQQLEETRSLGSPPPSSPPQKRAAAAASATPPPANQPDCQRDNHGGRRSLRSQGSSSRAKSELALYFHNYEQILSLEPPKREFLAGDTTVELVDDLPGPLPKNDMDESPFGNPLLNLHDCEKIELPKVEEDNGAKGEEEDPLNEAIYFRAHRRIERQEKRLRNIERDKAQHERMQLERLRDELEGHDWLRVMGVSGVADPDKKLYEPKRAYLIGELSALINKFRLWKEEEKRRKAENNNNSSIKDAPSRMTDSEDPVPAPEGEGKRRHSELKQHKDKTDSLDASDIDAWAAHQLLRETQSAGTAGKRLKTYSRRLAGASTTINHEPPSPAPLSPPLPPPPPPPPERPFTSFYLQAHLRETALSPSSMGRIRYAFGQPIPEINVREFALPAEILTEETINACRRKRRRMKRESIKR</sequence>
<feature type="compositionally biased region" description="Low complexity" evidence="2">
    <location>
        <begin position="94"/>
        <end position="109"/>
    </location>
</feature>
<dbReference type="GO" id="GO:0004402">
    <property type="term" value="F:histone acetyltransferase activity"/>
    <property type="evidence" value="ECO:0007669"/>
    <property type="project" value="TreeGrafter"/>
</dbReference>
<proteinExistence type="predicted"/>
<keyword evidence="1" id="KW-0175">Coiled coil</keyword>
<feature type="region of interest" description="Disordered" evidence="2">
    <location>
        <begin position="421"/>
        <end position="471"/>
    </location>
</feature>
<dbReference type="STRING" id="1073090.A0A1L9SGB3"/>
<feature type="domain" description="Something about silencing protein 4" evidence="3">
    <location>
        <begin position="331"/>
        <end position="426"/>
    </location>
</feature>
<evidence type="ECO:0000259" key="3">
    <source>
        <dbReference type="Pfam" id="PF15460"/>
    </source>
</evidence>
<dbReference type="RefSeq" id="XP_022580594.1">
    <property type="nucleotide sequence ID" value="XM_022723177.1"/>
</dbReference>
<dbReference type="InterPro" id="IPR038988">
    <property type="entry name" value="Sas4"/>
</dbReference>
<dbReference type="Proteomes" id="UP000184188">
    <property type="component" value="Unassembled WGS sequence"/>
</dbReference>
<dbReference type="EMBL" id="KV878343">
    <property type="protein sequence ID" value="OJJ46084.1"/>
    <property type="molecule type" value="Genomic_DNA"/>
</dbReference>
<feature type="compositionally biased region" description="Low complexity" evidence="2">
    <location>
        <begin position="44"/>
        <end position="56"/>
    </location>
</feature>
<feature type="compositionally biased region" description="Low complexity" evidence="2">
    <location>
        <begin position="210"/>
        <end position="220"/>
    </location>
</feature>
<feature type="compositionally biased region" description="Pro residues" evidence="2">
    <location>
        <begin position="28"/>
        <end position="43"/>
    </location>
</feature>
<dbReference type="OrthoDB" id="1938992at2759"/>
<keyword evidence="5" id="KW-1185">Reference proteome</keyword>
<evidence type="ECO:0000256" key="2">
    <source>
        <dbReference type="SAM" id="MobiDB-lite"/>
    </source>
</evidence>
<feature type="compositionally biased region" description="Basic residues" evidence="2">
    <location>
        <begin position="66"/>
        <end position="78"/>
    </location>
</feature>
<accession>A0A1L9SGB3</accession>
<reference evidence="5" key="1">
    <citation type="journal article" date="2017" name="Genome Biol.">
        <title>Comparative genomics reveals high biological diversity and specific adaptations in the industrially and medically important fungal genus Aspergillus.</title>
        <authorList>
            <person name="de Vries R.P."/>
            <person name="Riley R."/>
            <person name="Wiebenga A."/>
            <person name="Aguilar-Osorio G."/>
            <person name="Amillis S."/>
            <person name="Uchima C.A."/>
            <person name="Anderluh G."/>
            <person name="Asadollahi M."/>
            <person name="Askin M."/>
            <person name="Barry K."/>
            <person name="Battaglia E."/>
            <person name="Bayram O."/>
            <person name="Benocci T."/>
            <person name="Braus-Stromeyer S.A."/>
            <person name="Caldana C."/>
            <person name="Canovas D."/>
            <person name="Cerqueira G.C."/>
            <person name="Chen F."/>
            <person name="Chen W."/>
            <person name="Choi C."/>
            <person name="Clum A."/>
            <person name="Dos Santos R.A."/>
            <person name="Damasio A.R."/>
            <person name="Diallinas G."/>
            <person name="Emri T."/>
            <person name="Fekete E."/>
            <person name="Flipphi M."/>
            <person name="Freyberg S."/>
            <person name="Gallo A."/>
            <person name="Gournas C."/>
            <person name="Habgood R."/>
            <person name="Hainaut M."/>
            <person name="Harispe M.L."/>
            <person name="Henrissat B."/>
            <person name="Hilden K.S."/>
            <person name="Hope R."/>
            <person name="Hossain A."/>
            <person name="Karabika E."/>
            <person name="Karaffa L."/>
            <person name="Karanyi Z."/>
            <person name="Krasevec N."/>
            <person name="Kuo A."/>
            <person name="Kusch H."/>
            <person name="LaButti K."/>
            <person name="Lagendijk E.L."/>
            <person name="Lapidus A."/>
            <person name="Levasseur A."/>
            <person name="Lindquist E."/>
            <person name="Lipzen A."/>
            <person name="Logrieco A.F."/>
            <person name="MacCabe A."/>
            <person name="Maekelae M.R."/>
            <person name="Malavazi I."/>
            <person name="Melin P."/>
            <person name="Meyer V."/>
            <person name="Mielnichuk N."/>
            <person name="Miskei M."/>
            <person name="Molnar A.P."/>
            <person name="Mule G."/>
            <person name="Ngan C.Y."/>
            <person name="Orejas M."/>
            <person name="Orosz E."/>
            <person name="Ouedraogo J.P."/>
            <person name="Overkamp K.M."/>
            <person name="Park H.-S."/>
            <person name="Perrone G."/>
            <person name="Piumi F."/>
            <person name="Punt P.J."/>
            <person name="Ram A.F."/>
            <person name="Ramon A."/>
            <person name="Rauscher S."/>
            <person name="Record E."/>
            <person name="Riano-Pachon D.M."/>
            <person name="Robert V."/>
            <person name="Roehrig J."/>
            <person name="Ruller R."/>
            <person name="Salamov A."/>
            <person name="Salih N.S."/>
            <person name="Samson R.A."/>
            <person name="Sandor E."/>
            <person name="Sanguinetti M."/>
            <person name="Schuetze T."/>
            <person name="Sepcic K."/>
            <person name="Shelest E."/>
            <person name="Sherlock G."/>
            <person name="Sophianopoulou V."/>
            <person name="Squina F.M."/>
            <person name="Sun H."/>
            <person name="Susca A."/>
            <person name="Todd R.B."/>
            <person name="Tsang A."/>
            <person name="Unkles S.E."/>
            <person name="van de Wiele N."/>
            <person name="van Rossen-Uffink D."/>
            <person name="Oliveira J.V."/>
            <person name="Vesth T.C."/>
            <person name="Visser J."/>
            <person name="Yu J.-H."/>
            <person name="Zhou M."/>
            <person name="Andersen M.R."/>
            <person name="Archer D.B."/>
            <person name="Baker S.E."/>
            <person name="Benoit I."/>
            <person name="Brakhage A.A."/>
            <person name="Braus G.H."/>
            <person name="Fischer R."/>
            <person name="Frisvad J.C."/>
            <person name="Goldman G.H."/>
            <person name="Houbraken J."/>
            <person name="Oakley B."/>
            <person name="Pocsi I."/>
            <person name="Scazzocchio C."/>
            <person name="Seiboth B."/>
            <person name="vanKuyk P.A."/>
            <person name="Wortman J."/>
            <person name="Dyer P.S."/>
            <person name="Grigoriev I.V."/>
        </authorList>
    </citation>
    <scope>NUCLEOTIDE SEQUENCE [LARGE SCALE GENOMIC DNA]</scope>
    <source>
        <strain evidence="5">CBS 506.65</strain>
    </source>
</reference>
<name>A0A1L9SGB3_9EURO</name>
<dbReference type="Pfam" id="PF15460">
    <property type="entry name" value="SAS4"/>
    <property type="match status" value="1"/>
</dbReference>
<dbReference type="GeneID" id="34609642"/>
<feature type="region of interest" description="Disordered" evidence="2">
    <location>
        <begin position="1"/>
        <end position="249"/>
    </location>
</feature>
<feature type="compositionally biased region" description="Polar residues" evidence="2">
    <location>
        <begin position="110"/>
        <end position="122"/>
    </location>
</feature>
<feature type="compositionally biased region" description="Basic and acidic residues" evidence="2">
    <location>
        <begin position="461"/>
        <end position="471"/>
    </location>
</feature>
<feature type="compositionally biased region" description="Basic and acidic residues" evidence="2">
    <location>
        <begin position="181"/>
        <end position="199"/>
    </location>
</feature>
<protein>
    <recommendedName>
        <fullName evidence="3">Something about silencing protein 4 domain-containing protein</fullName>
    </recommendedName>
</protein>
<feature type="region of interest" description="Disordered" evidence="2">
    <location>
        <begin position="511"/>
        <end position="540"/>
    </location>
</feature>
<feature type="compositionally biased region" description="Pro residues" evidence="2">
    <location>
        <begin position="517"/>
        <end position="537"/>
    </location>
</feature>
<evidence type="ECO:0000313" key="5">
    <source>
        <dbReference type="Proteomes" id="UP000184188"/>
    </source>
</evidence>
<evidence type="ECO:0000256" key="1">
    <source>
        <dbReference type="SAM" id="Coils"/>
    </source>
</evidence>
<gene>
    <name evidence="4" type="ORF">ASPZODRAFT_133065</name>
</gene>
<dbReference type="VEuPathDB" id="FungiDB:ASPZODRAFT_133065"/>
<dbReference type="GO" id="GO:0033255">
    <property type="term" value="C:SAS acetyltransferase complex"/>
    <property type="evidence" value="ECO:0007669"/>
    <property type="project" value="InterPro"/>
</dbReference>
<dbReference type="PANTHER" id="PTHR38422:SF1">
    <property type="entry name" value="SOMETHING ABOUT SILENCING PROTEIN 4"/>
    <property type="match status" value="1"/>
</dbReference>
<dbReference type="AlphaFoldDB" id="A0A1L9SGB3"/>
<evidence type="ECO:0000313" key="4">
    <source>
        <dbReference type="EMBL" id="OJJ46084.1"/>
    </source>
</evidence>
<organism evidence="4 5">
    <name type="scientific">Penicilliopsis zonata CBS 506.65</name>
    <dbReference type="NCBI Taxonomy" id="1073090"/>
    <lineage>
        <taxon>Eukaryota</taxon>
        <taxon>Fungi</taxon>
        <taxon>Dikarya</taxon>
        <taxon>Ascomycota</taxon>
        <taxon>Pezizomycotina</taxon>
        <taxon>Eurotiomycetes</taxon>
        <taxon>Eurotiomycetidae</taxon>
        <taxon>Eurotiales</taxon>
        <taxon>Aspergillaceae</taxon>
        <taxon>Penicilliopsis</taxon>
    </lineage>
</organism>
<feature type="coiled-coil region" evidence="1">
    <location>
        <begin position="338"/>
        <end position="377"/>
    </location>
</feature>
<dbReference type="PANTHER" id="PTHR38422">
    <property type="entry name" value="SOMETHING ABOUT SILENCING PROTEIN 4"/>
    <property type="match status" value="1"/>
</dbReference>